<keyword evidence="4" id="KW-0769">Symport</keyword>
<dbReference type="PANTHER" id="PTHR11616:SF240">
    <property type="entry name" value="BLOATED TUBULES, ISOFORM B-RELATED"/>
    <property type="match status" value="1"/>
</dbReference>
<feature type="transmembrane region" description="Helical" evidence="8">
    <location>
        <begin position="403"/>
        <end position="421"/>
    </location>
</feature>
<name>H2KYM8_CAEEL</name>
<keyword evidence="2" id="KW-0813">Transport</keyword>
<gene>
    <name evidence="9 11" type="ORF">C09E8.1</name>
    <name evidence="9" type="ORF">CELE_C09E8.1</name>
</gene>
<sequence length="783" mass="88712">MQHVDQIYGYSTIILAAAPLASQLAISDIRWIFYFPFFAIPALTLMMIVGHLSKSAAVSTFRKLAPISAGIGWALTWHVAEKLYAESLRASQYVLYILFSIRPYLSWAVSCDHTYNTEYCHDFDDSNITVTEGKHHYPDNFWPAQEFNRYVIRNNAPITKMPAEWEPNMWYLGPSDETFTWAFPSIPLQTAHILTWLIIWFSISKYYDRLGDILLKGFLLVPIILYIAVIIGLTGFGFHFTTANIQAELENSAISKDPFDFWADLRGSYRTSILIVDYSTAFTGFVLLATSRLRNGVSGLNALLLVPFMMIVPTMQTLIRLGCEGHVADQQPNYKIYASTDETISFDLLPVCFATSHLGPVWSGLYYTAQYLYGSLGPMIVYVSFIYQSFIDDFPIVQNSPKQCIGMIVLAFLMPSVFLYMPLGTKIAAFFRYTSQTALVQLTVFILIFFVYGWQKLEQDVMMTSQIPARPSVLEYFTRATSPIFTVLLFTVVPALICTKLVAVFDFLWAGNDVNKHISAGVQFLPFPTVIRQIVGYLVIFAPIIIMGVGAALTVYQMVFKHGLSWKDTLKPSPEWMAHAAVNPNKPRAHSLAYSIMNRLIFRRMSYKTAIFSLFLFETFIGILLVVFFFLNSSNLWVSSTRVANQYRSVLLLIFVVCHIWTLFEMRKCQQYSQIEGERLSFYIGLATMETAMLNAYMWMYAGDHTGGIDVPPLLIIMCNTWIRSCCIVTAIAIRAHSVEHNRPSNTREASEVDEAELPRGAGDDNGDDTDDDSPVIFDLARV</sequence>
<organism evidence="9 10">
    <name type="scientific">Caenorhabditis elegans</name>
    <dbReference type="NCBI Taxonomy" id="6239"/>
    <lineage>
        <taxon>Eukaryota</taxon>
        <taxon>Metazoa</taxon>
        <taxon>Ecdysozoa</taxon>
        <taxon>Nematoda</taxon>
        <taxon>Chromadorea</taxon>
        <taxon>Rhabditida</taxon>
        <taxon>Rhabditina</taxon>
        <taxon>Rhabditomorpha</taxon>
        <taxon>Rhabditoidea</taxon>
        <taxon>Rhabditidae</taxon>
        <taxon>Peloderinae</taxon>
        <taxon>Caenorhabditis</taxon>
    </lineage>
</organism>
<feature type="transmembrane region" description="Helical" evidence="8">
    <location>
        <begin position="484"/>
        <end position="510"/>
    </location>
</feature>
<feature type="transmembrane region" description="Helical" evidence="8">
    <location>
        <begin position="530"/>
        <end position="556"/>
    </location>
</feature>
<dbReference type="WormBase" id="C09E8.1a">
    <property type="protein sequence ID" value="CE31299"/>
    <property type="gene ID" value="WBGene00015644"/>
</dbReference>
<evidence type="ECO:0000313" key="9">
    <source>
        <dbReference type="EMBL" id="CCD63928.1"/>
    </source>
</evidence>
<dbReference type="InParanoid" id="H2KYM8"/>
<dbReference type="HOGENOM" id="CLU_021385_0_0_1"/>
<reference evidence="9 10" key="1">
    <citation type="journal article" date="1998" name="Science">
        <title>Genome sequence of the nematode C. elegans: a platform for investigating biology.</title>
        <authorList>
            <consortium name="The C. elegans sequencing consortium"/>
            <person name="Sulson J.E."/>
            <person name="Waterston R."/>
        </authorList>
    </citation>
    <scope>NUCLEOTIDE SEQUENCE [LARGE SCALE GENOMIC DNA]</scope>
    <source>
        <strain evidence="9 10">Bristol N2</strain>
    </source>
</reference>
<feature type="transmembrane region" description="Helical" evidence="8">
    <location>
        <begin position="213"/>
        <end position="238"/>
    </location>
</feature>
<dbReference type="Proteomes" id="UP000001940">
    <property type="component" value="Chromosome II"/>
</dbReference>
<feature type="transmembrane region" description="Helical" evidence="8">
    <location>
        <begin position="7"/>
        <end position="26"/>
    </location>
</feature>
<dbReference type="Bgee" id="WBGene00015644">
    <property type="expression patterns" value="Expressed in pharyngeal muscle cell (C elegans) and 4 other cell types or tissues"/>
</dbReference>
<dbReference type="GO" id="GO:0035725">
    <property type="term" value="P:sodium ion transmembrane transport"/>
    <property type="evidence" value="ECO:0000318"/>
    <property type="project" value="GO_Central"/>
</dbReference>
<dbReference type="PROSITE" id="PS50267">
    <property type="entry name" value="NA_NEUROTRAN_SYMP_3"/>
    <property type="match status" value="1"/>
</dbReference>
<keyword evidence="3 8" id="KW-0812">Transmembrane</keyword>
<evidence type="ECO:0000256" key="6">
    <source>
        <dbReference type="ARBA" id="ARBA00023136"/>
    </source>
</evidence>
<dbReference type="InterPro" id="IPR000175">
    <property type="entry name" value="Na/ntran_symport"/>
</dbReference>
<dbReference type="InterPro" id="IPR037272">
    <property type="entry name" value="SNS_sf"/>
</dbReference>
<comment type="subcellular location">
    <subcellularLocation>
        <location evidence="1">Membrane</location>
        <topology evidence="1">Multi-pass membrane protein</topology>
    </subcellularLocation>
</comment>
<evidence type="ECO:0000313" key="10">
    <source>
        <dbReference type="Proteomes" id="UP000001940"/>
    </source>
</evidence>
<dbReference type="GO" id="GO:0006865">
    <property type="term" value="P:amino acid transport"/>
    <property type="evidence" value="ECO:0000318"/>
    <property type="project" value="GO_Central"/>
</dbReference>
<keyword evidence="6 8" id="KW-0472">Membrane</keyword>
<feature type="transmembrane region" description="Helical" evidence="8">
    <location>
        <begin position="433"/>
        <end position="454"/>
    </location>
</feature>
<dbReference type="GO" id="GO:0005886">
    <property type="term" value="C:plasma membrane"/>
    <property type="evidence" value="ECO:0000318"/>
    <property type="project" value="GO_Central"/>
</dbReference>
<keyword evidence="12" id="KW-1267">Proteomics identification</keyword>
<dbReference type="PhylomeDB" id="H2KYM8"/>
<dbReference type="FunCoup" id="H2KYM8">
    <property type="interactions" value="207"/>
</dbReference>
<evidence type="ECO:0000313" key="11">
    <source>
        <dbReference type="WormBase" id="C09E8.1a"/>
    </source>
</evidence>
<evidence type="ECO:0000256" key="2">
    <source>
        <dbReference type="ARBA" id="ARBA00022448"/>
    </source>
</evidence>
<evidence type="ECO:0000256" key="3">
    <source>
        <dbReference type="ARBA" id="ARBA00022692"/>
    </source>
</evidence>
<dbReference type="GO" id="GO:0015375">
    <property type="term" value="F:glycine:sodium symporter activity"/>
    <property type="evidence" value="ECO:0000318"/>
    <property type="project" value="GO_Central"/>
</dbReference>
<dbReference type="PeptideAtlas" id="H2KYM8"/>
<feature type="transmembrane region" description="Helical" evidence="8">
    <location>
        <begin position="680"/>
        <end position="702"/>
    </location>
</feature>
<evidence type="ECO:0000256" key="1">
    <source>
        <dbReference type="ARBA" id="ARBA00004141"/>
    </source>
</evidence>
<evidence type="ECO:0000256" key="5">
    <source>
        <dbReference type="ARBA" id="ARBA00022989"/>
    </source>
</evidence>
<feature type="region of interest" description="Disordered" evidence="7">
    <location>
        <begin position="743"/>
        <end position="783"/>
    </location>
</feature>
<protein>
    <submittedName>
        <fullName evidence="9">Sodium-and chloride-dependent glycine transporter 2</fullName>
    </submittedName>
</protein>
<dbReference type="EMBL" id="BX284602">
    <property type="protein sequence ID" value="CCD63928.1"/>
    <property type="molecule type" value="Genomic_DNA"/>
</dbReference>
<feature type="transmembrane region" description="Helical" evidence="8">
    <location>
        <begin position="714"/>
        <end position="734"/>
    </location>
</feature>
<dbReference type="AlphaFoldDB" id="H2KYM8"/>
<keyword evidence="10" id="KW-1185">Reference proteome</keyword>
<evidence type="ECO:0000256" key="4">
    <source>
        <dbReference type="ARBA" id="ARBA00022847"/>
    </source>
</evidence>
<dbReference type="STRING" id="6239.C09E8.1a.1"/>
<dbReference type="OrthoDB" id="5846215at2759"/>
<feature type="transmembrane region" description="Helical" evidence="8">
    <location>
        <begin position="300"/>
        <end position="319"/>
    </location>
</feature>
<dbReference type="PANTHER" id="PTHR11616">
    <property type="entry name" value="SODIUM/CHLORIDE DEPENDENT TRANSPORTER"/>
    <property type="match status" value="1"/>
</dbReference>
<evidence type="ECO:0000256" key="7">
    <source>
        <dbReference type="SAM" id="MobiDB-lite"/>
    </source>
</evidence>
<dbReference type="SUPFAM" id="SSF161070">
    <property type="entry name" value="SNF-like"/>
    <property type="match status" value="1"/>
</dbReference>
<dbReference type="OMA" id="YGIMFAP"/>
<dbReference type="GeneID" id="173447"/>
<accession>H2KYM8</accession>
<keyword evidence="5 8" id="KW-1133">Transmembrane helix</keyword>
<dbReference type="AGR" id="WB:WBGene00015644"/>
<feature type="transmembrane region" description="Helical" evidence="8">
    <location>
        <begin position="179"/>
        <end position="201"/>
    </location>
</feature>
<evidence type="ECO:0007829" key="12">
    <source>
        <dbReference type="PeptideAtlas" id="H2KYM8"/>
    </source>
</evidence>
<feature type="transmembrane region" description="Helical" evidence="8">
    <location>
        <begin position="371"/>
        <end position="391"/>
    </location>
</feature>
<proteinExistence type="evidence at protein level"/>
<evidence type="ECO:0000256" key="8">
    <source>
        <dbReference type="SAM" id="Phobius"/>
    </source>
</evidence>
<feature type="compositionally biased region" description="Acidic residues" evidence="7">
    <location>
        <begin position="765"/>
        <end position="774"/>
    </location>
</feature>
<feature type="transmembrane region" description="Helical" evidence="8">
    <location>
        <begin position="646"/>
        <end position="664"/>
    </location>
</feature>
<dbReference type="RefSeq" id="NP_493757.2">
    <property type="nucleotide sequence ID" value="NM_061356.5"/>
</dbReference>
<dbReference type="eggNOG" id="KOG3660">
    <property type="taxonomic scope" value="Eukaryota"/>
</dbReference>
<feature type="transmembrane region" description="Helical" evidence="8">
    <location>
        <begin position="32"/>
        <end position="52"/>
    </location>
</feature>
<dbReference type="PaxDb" id="6239-C09E8.1a"/>
<dbReference type="CTD" id="173447"/>
<feature type="transmembrane region" description="Helical" evidence="8">
    <location>
        <begin position="609"/>
        <end position="631"/>
    </location>
</feature>
<dbReference type="KEGG" id="cel:CELE_C09E8.1"/>